<feature type="region of interest" description="Disordered" evidence="3">
    <location>
        <begin position="70"/>
        <end position="94"/>
    </location>
</feature>
<evidence type="ECO:0000256" key="3">
    <source>
        <dbReference type="SAM" id="MobiDB-lite"/>
    </source>
</evidence>
<dbReference type="SUPFAM" id="SSF52058">
    <property type="entry name" value="L domain-like"/>
    <property type="match status" value="1"/>
</dbReference>
<dbReference type="InterPro" id="IPR025875">
    <property type="entry name" value="Leu-rich_rpt_4"/>
</dbReference>
<dbReference type="Proteomes" id="UP000070544">
    <property type="component" value="Unassembled WGS sequence"/>
</dbReference>
<protein>
    <recommendedName>
        <fullName evidence="6">L domain-like protein</fullName>
    </recommendedName>
</protein>
<dbReference type="AlphaFoldDB" id="A0A138ZZG5"/>
<dbReference type="Gene3D" id="3.80.10.10">
    <property type="entry name" value="Ribonuclease Inhibitor"/>
    <property type="match status" value="1"/>
</dbReference>
<evidence type="ECO:0000313" key="4">
    <source>
        <dbReference type="EMBL" id="KXS09523.1"/>
    </source>
</evidence>
<accession>A0A138ZZG5</accession>
<dbReference type="EMBL" id="KQ965859">
    <property type="protein sequence ID" value="KXS09523.1"/>
    <property type="molecule type" value="Genomic_DNA"/>
</dbReference>
<keyword evidence="2" id="KW-0677">Repeat</keyword>
<name>A0A138ZZG5_GONPJ</name>
<dbReference type="InterPro" id="IPR032675">
    <property type="entry name" value="LRR_dom_sf"/>
</dbReference>
<proteinExistence type="predicted"/>
<dbReference type="OrthoDB" id="1394818at2759"/>
<gene>
    <name evidence="4" type="ORF">M427DRAFT_63903</name>
</gene>
<keyword evidence="5" id="KW-1185">Reference proteome</keyword>
<evidence type="ECO:0000256" key="1">
    <source>
        <dbReference type="ARBA" id="ARBA00022614"/>
    </source>
</evidence>
<keyword evidence="1" id="KW-0433">Leucine-rich repeat</keyword>
<organism evidence="4 5">
    <name type="scientific">Gonapodya prolifera (strain JEL478)</name>
    <name type="common">Monoblepharis prolifera</name>
    <dbReference type="NCBI Taxonomy" id="1344416"/>
    <lineage>
        <taxon>Eukaryota</taxon>
        <taxon>Fungi</taxon>
        <taxon>Fungi incertae sedis</taxon>
        <taxon>Chytridiomycota</taxon>
        <taxon>Chytridiomycota incertae sedis</taxon>
        <taxon>Monoblepharidomycetes</taxon>
        <taxon>Monoblepharidales</taxon>
        <taxon>Gonapodyaceae</taxon>
        <taxon>Gonapodya</taxon>
    </lineage>
</organism>
<dbReference type="Pfam" id="PF12799">
    <property type="entry name" value="LRR_4"/>
    <property type="match status" value="1"/>
</dbReference>
<evidence type="ECO:0000256" key="2">
    <source>
        <dbReference type="ARBA" id="ARBA00022737"/>
    </source>
</evidence>
<evidence type="ECO:0008006" key="6">
    <source>
        <dbReference type="Google" id="ProtNLM"/>
    </source>
</evidence>
<reference evidence="4 5" key="1">
    <citation type="journal article" date="2015" name="Genome Biol. Evol.">
        <title>Phylogenomic analyses indicate that early fungi evolved digesting cell walls of algal ancestors of land plants.</title>
        <authorList>
            <person name="Chang Y."/>
            <person name="Wang S."/>
            <person name="Sekimoto S."/>
            <person name="Aerts A.L."/>
            <person name="Choi C."/>
            <person name="Clum A."/>
            <person name="LaButti K.M."/>
            <person name="Lindquist E.A."/>
            <person name="Yee Ngan C."/>
            <person name="Ohm R.A."/>
            <person name="Salamov A.A."/>
            <person name="Grigoriev I.V."/>
            <person name="Spatafora J.W."/>
            <person name="Berbee M.L."/>
        </authorList>
    </citation>
    <scope>NUCLEOTIDE SEQUENCE [LARGE SCALE GENOMIC DNA]</scope>
    <source>
        <strain evidence="4 5">JEL478</strain>
    </source>
</reference>
<sequence length="94" mass="10201">MDFLENKLTGQIPFISSLTQLQVLDLGYNQLTGQMPSLSSITQLQILNLAGTQVTALALLSHATADLEPCRQPTHGADSIPLHSHRPDTIAPQR</sequence>
<evidence type="ECO:0000313" key="5">
    <source>
        <dbReference type="Proteomes" id="UP000070544"/>
    </source>
</evidence>